<reference evidence="2 3" key="1">
    <citation type="journal article" date="2019" name="Plant Biotechnol. J.">
        <title>The red bayberry genome and genetic basis of sex determination.</title>
        <authorList>
            <person name="Jia H.M."/>
            <person name="Jia H.J."/>
            <person name="Cai Q.L."/>
            <person name="Wang Y."/>
            <person name="Zhao H.B."/>
            <person name="Yang W.F."/>
            <person name="Wang G.Y."/>
            <person name="Li Y.H."/>
            <person name="Zhan D.L."/>
            <person name="Shen Y.T."/>
            <person name="Niu Q.F."/>
            <person name="Chang L."/>
            <person name="Qiu J."/>
            <person name="Zhao L."/>
            <person name="Xie H.B."/>
            <person name="Fu W.Y."/>
            <person name="Jin J."/>
            <person name="Li X.W."/>
            <person name="Jiao Y."/>
            <person name="Zhou C.C."/>
            <person name="Tu T."/>
            <person name="Chai C.Y."/>
            <person name="Gao J.L."/>
            <person name="Fan L.J."/>
            <person name="van de Weg E."/>
            <person name="Wang J.Y."/>
            <person name="Gao Z.S."/>
        </authorList>
    </citation>
    <scope>NUCLEOTIDE SEQUENCE [LARGE SCALE GENOMIC DNA]</scope>
    <source>
        <tissue evidence="2">Leaves</tissue>
    </source>
</reference>
<dbReference type="InterPro" id="IPR026960">
    <property type="entry name" value="RVT-Znf"/>
</dbReference>
<dbReference type="Pfam" id="PF13966">
    <property type="entry name" value="zf-RVT"/>
    <property type="match status" value="1"/>
</dbReference>
<evidence type="ECO:0000313" key="3">
    <source>
        <dbReference type="Proteomes" id="UP000516437"/>
    </source>
</evidence>
<feature type="domain" description="Reverse transcriptase zinc-binding" evidence="1">
    <location>
        <begin position="35"/>
        <end position="104"/>
    </location>
</feature>
<evidence type="ECO:0000313" key="2">
    <source>
        <dbReference type="EMBL" id="KAB1213575.1"/>
    </source>
</evidence>
<organism evidence="2 3">
    <name type="scientific">Morella rubra</name>
    <name type="common">Chinese bayberry</name>
    <dbReference type="NCBI Taxonomy" id="262757"/>
    <lineage>
        <taxon>Eukaryota</taxon>
        <taxon>Viridiplantae</taxon>
        <taxon>Streptophyta</taxon>
        <taxon>Embryophyta</taxon>
        <taxon>Tracheophyta</taxon>
        <taxon>Spermatophyta</taxon>
        <taxon>Magnoliopsida</taxon>
        <taxon>eudicotyledons</taxon>
        <taxon>Gunneridae</taxon>
        <taxon>Pentapetalae</taxon>
        <taxon>rosids</taxon>
        <taxon>fabids</taxon>
        <taxon>Fagales</taxon>
        <taxon>Myricaceae</taxon>
        <taxon>Morella</taxon>
    </lineage>
</organism>
<dbReference type="AlphaFoldDB" id="A0A6A1VLT9"/>
<dbReference type="Proteomes" id="UP000516437">
    <property type="component" value="Chromosome 5"/>
</dbReference>
<protein>
    <recommendedName>
        <fullName evidence="1">Reverse transcriptase zinc-binding domain-containing protein</fullName>
    </recommendedName>
</protein>
<sequence>MDLDLGENWLIFGQIYGAEGTTSTSSIAVDLDKASWGRLWKLKLHDRLKMLLWQIAAGALKNKGALARVLGREEEESFLCSFCRQAPEDSIHLLVRCSVACIAWRESPWAFPMDALNLGSTEALIGTVLNVDRVLNISKGQLHAFALNAAIIFDCLWFLRNKIVHENVQVDTSLLILSIRRRYAEHAHAWLKVDGAVQVRWMPPKLG</sequence>
<accession>A0A6A1VLT9</accession>
<gene>
    <name evidence="2" type="ORF">CJ030_MR5G010506</name>
</gene>
<dbReference type="EMBL" id="RXIC02000023">
    <property type="protein sequence ID" value="KAB1213575.1"/>
    <property type="molecule type" value="Genomic_DNA"/>
</dbReference>
<proteinExistence type="predicted"/>
<name>A0A6A1VLT9_9ROSI</name>
<keyword evidence="3" id="KW-1185">Reference proteome</keyword>
<comment type="caution">
    <text evidence="2">The sequence shown here is derived from an EMBL/GenBank/DDBJ whole genome shotgun (WGS) entry which is preliminary data.</text>
</comment>
<evidence type="ECO:0000259" key="1">
    <source>
        <dbReference type="Pfam" id="PF13966"/>
    </source>
</evidence>